<dbReference type="Pfam" id="PF02970">
    <property type="entry name" value="TBCA"/>
    <property type="match status" value="1"/>
</dbReference>
<dbReference type="InterPro" id="IPR004226">
    <property type="entry name" value="TBCA"/>
</dbReference>
<evidence type="ECO:0000256" key="1">
    <source>
        <dbReference type="ARBA" id="ARBA00006806"/>
    </source>
</evidence>
<evidence type="ECO:0000256" key="2">
    <source>
        <dbReference type="ARBA" id="ARBA00023186"/>
    </source>
</evidence>
<comment type="similarity">
    <text evidence="1 3">Belongs to the TBCA family.</text>
</comment>
<evidence type="ECO:0000256" key="3">
    <source>
        <dbReference type="RuleBase" id="RU364030"/>
    </source>
</evidence>
<dbReference type="InterPro" id="IPR036126">
    <property type="entry name" value="TBCA_sf"/>
</dbReference>
<proteinExistence type="inferred from homology"/>
<name>A0A2I0ACG2_9ASPA</name>
<dbReference type="PANTHER" id="PTHR21500:SF0">
    <property type="entry name" value="TUBULIN-SPECIFIC CHAPERONE A"/>
    <property type="match status" value="1"/>
</dbReference>
<dbReference type="SUPFAM" id="SSF46988">
    <property type="entry name" value="Tubulin chaperone cofactor A"/>
    <property type="match status" value="1"/>
</dbReference>
<dbReference type="GO" id="GO:0007021">
    <property type="term" value="P:tubulin complex assembly"/>
    <property type="evidence" value="ECO:0007669"/>
    <property type="project" value="UniProtKB-UniRule"/>
</dbReference>
<evidence type="ECO:0000313" key="4">
    <source>
        <dbReference type="EMBL" id="PKA53233.1"/>
    </source>
</evidence>
<evidence type="ECO:0000313" key="5">
    <source>
        <dbReference type="Proteomes" id="UP000236161"/>
    </source>
</evidence>
<gene>
    <name evidence="4" type="ORF">AXF42_Ash009963</name>
</gene>
<comment type="subunit">
    <text evidence="3">Supercomplex made of cofactors A to E. Cofactors A and D function by capturing and stabilizing tubulin in a quasi-native conformation. Cofactor E binds to the cofactor D-tubulin complex; interaction with cofactor C then causes the release of tubulin polypeptides that are committed to the native state.</text>
</comment>
<dbReference type="STRING" id="1088818.A0A2I0ACG2"/>
<dbReference type="GO" id="GO:0007023">
    <property type="term" value="P:post-chaperonin tubulin folding pathway"/>
    <property type="evidence" value="ECO:0007669"/>
    <property type="project" value="UniProtKB-UniRule"/>
</dbReference>
<dbReference type="AlphaFoldDB" id="A0A2I0ACG2"/>
<dbReference type="Proteomes" id="UP000236161">
    <property type="component" value="Unassembled WGS sequence"/>
</dbReference>
<sequence>MKEKGAKPDDLKQQETVLAESRLMIPDCRKKLEAALADLKVTLVAVKESSQQGTEIEEAESTISALETSCYRRLGGYSISISNASRCFTLWNLLLYAHYITQMRLPAAITELLCFMLLNHKKKNSCY</sequence>
<keyword evidence="2 3" id="KW-0143">Chaperone</keyword>
<accession>A0A2I0ACG2</accession>
<keyword evidence="5" id="KW-1185">Reference proteome</keyword>
<dbReference type="EMBL" id="KZ451999">
    <property type="protein sequence ID" value="PKA53233.1"/>
    <property type="molecule type" value="Genomic_DNA"/>
</dbReference>
<comment type="subcellular location">
    <subcellularLocation>
        <location evidence="3">Cytoplasm</location>
        <location evidence="3">Cytoskeleton</location>
    </subcellularLocation>
</comment>
<keyword evidence="3" id="KW-0206">Cytoskeleton</keyword>
<keyword evidence="3" id="KW-0493">Microtubule</keyword>
<dbReference type="GO" id="GO:0048487">
    <property type="term" value="F:beta-tubulin binding"/>
    <property type="evidence" value="ECO:0007669"/>
    <property type="project" value="InterPro"/>
</dbReference>
<reference evidence="4 5" key="1">
    <citation type="journal article" date="2017" name="Nature">
        <title>The Apostasia genome and the evolution of orchids.</title>
        <authorList>
            <person name="Zhang G.Q."/>
            <person name="Liu K.W."/>
            <person name="Li Z."/>
            <person name="Lohaus R."/>
            <person name="Hsiao Y.Y."/>
            <person name="Niu S.C."/>
            <person name="Wang J.Y."/>
            <person name="Lin Y.C."/>
            <person name="Xu Q."/>
            <person name="Chen L.J."/>
            <person name="Yoshida K."/>
            <person name="Fujiwara S."/>
            <person name="Wang Z.W."/>
            <person name="Zhang Y.Q."/>
            <person name="Mitsuda N."/>
            <person name="Wang M."/>
            <person name="Liu G.H."/>
            <person name="Pecoraro L."/>
            <person name="Huang H.X."/>
            <person name="Xiao X.J."/>
            <person name="Lin M."/>
            <person name="Wu X.Y."/>
            <person name="Wu W.L."/>
            <person name="Chen Y.Y."/>
            <person name="Chang S.B."/>
            <person name="Sakamoto S."/>
            <person name="Ohme-Takagi M."/>
            <person name="Yagi M."/>
            <person name="Zeng S.J."/>
            <person name="Shen C.Y."/>
            <person name="Yeh C.M."/>
            <person name="Luo Y.B."/>
            <person name="Tsai W.C."/>
            <person name="Van de Peer Y."/>
            <person name="Liu Z.J."/>
        </authorList>
    </citation>
    <scope>NUCLEOTIDE SEQUENCE [LARGE SCALE GENOMIC DNA]</scope>
    <source>
        <strain evidence="5">cv. Shenzhen</strain>
        <tissue evidence="4">Stem</tissue>
    </source>
</reference>
<dbReference type="Gene3D" id="1.20.58.90">
    <property type="match status" value="1"/>
</dbReference>
<protein>
    <recommendedName>
        <fullName evidence="3">Tubulin-specific chaperone A</fullName>
    </recommendedName>
</protein>
<dbReference type="GO" id="GO:0005829">
    <property type="term" value="C:cytosol"/>
    <property type="evidence" value="ECO:0007669"/>
    <property type="project" value="TreeGrafter"/>
</dbReference>
<dbReference type="GO" id="GO:0005874">
    <property type="term" value="C:microtubule"/>
    <property type="evidence" value="ECO:0007669"/>
    <property type="project" value="UniProtKB-KW"/>
</dbReference>
<dbReference type="PANTHER" id="PTHR21500">
    <property type="entry name" value="TUBULIN-SPECIFIC CHAPERONE A"/>
    <property type="match status" value="1"/>
</dbReference>
<organism evidence="4 5">
    <name type="scientific">Apostasia shenzhenica</name>
    <dbReference type="NCBI Taxonomy" id="1088818"/>
    <lineage>
        <taxon>Eukaryota</taxon>
        <taxon>Viridiplantae</taxon>
        <taxon>Streptophyta</taxon>
        <taxon>Embryophyta</taxon>
        <taxon>Tracheophyta</taxon>
        <taxon>Spermatophyta</taxon>
        <taxon>Magnoliopsida</taxon>
        <taxon>Liliopsida</taxon>
        <taxon>Asparagales</taxon>
        <taxon>Orchidaceae</taxon>
        <taxon>Apostasioideae</taxon>
        <taxon>Apostasia</taxon>
    </lineage>
</organism>
<dbReference type="OrthoDB" id="296187at2759"/>
<keyword evidence="3" id="KW-0963">Cytoplasm</keyword>